<dbReference type="OrthoDB" id="5946976at2759"/>
<dbReference type="EMBL" id="JAEVFJ010000009">
    <property type="protein sequence ID" value="KAH8102687.1"/>
    <property type="molecule type" value="Genomic_DNA"/>
</dbReference>
<proteinExistence type="inferred from homology"/>
<sequence length="570" mass="62671">MGLPKKLITPELTYFIERLIADEQIPGLSLGLVRSDGQVEYGAWGQKDEDGTSISASTSFILASCSKAFLSASMGILMDDFAHGKNVTALPPHVNVFDWDTKVVDILPGEWKLQDEWTTKKVSIRDVLSHVSGIPRHDYAPVSTNSPHDILLNLKNLRSAYELREKWSYNNQMYMVASHLISVYSGMPYVDFVKERIFTPLNMTSTTYSPTEAAHDNDLTQSWTPTGRRLPTWFTDSTRDLFAGPGGVISNAVDMTKWLRTLLNKGVNKDTNATVIPRSAFDAVTTSHAIVAGRGSSPHTSISGYGMGWHRVSYSGHEFVYHSGGIPGFSTRVGFLPEDDLGIVVLANADEKNDAQLRLVMRIIRDVLGSDTSDLGSVSSPAVAGHSRSKLTPQVPSQRVTGPGLRTPIERFAGTYWDAGYGKITLCAPTSTSPECRDVLKTFSVFEDVTAEENRNTLYAAYPTILTSHLRITHVGPGDEDFVLTFTSLFPEGYGKDTTPFETTEEELAEVKVKFVLERGDDGAETRAVAFGVMGTEEEQEGRKRLLRSVGSDYGIMDVAQVVMTRVGEE</sequence>
<reference evidence="4" key="1">
    <citation type="journal article" date="2021" name="New Phytol.">
        <title>Evolutionary innovations through gain and loss of genes in the ectomycorrhizal Boletales.</title>
        <authorList>
            <person name="Wu G."/>
            <person name="Miyauchi S."/>
            <person name="Morin E."/>
            <person name="Kuo A."/>
            <person name="Drula E."/>
            <person name="Varga T."/>
            <person name="Kohler A."/>
            <person name="Feng B."/>
            <person name="Cao Y."/>
            <person name="Lipzen A."/>
            <person name="Daum C."/>
            <person name="Hundley H."/>
            <person name="Pangilinan J."/>
            <person name="Johnson J."/>
            <person name="Barry K."/>
            <person name="LaButti K."/>
            <person name="Ng V."/>
            <person name="Ahrendt S."/>
            <person name="Min B."/>
            <person name="Choi I.G."/>
            <person name="Park H."/>
            <person name="Plett J.M."/>
            <person name="Magnuson J."/>
            <person name="Spatafora J.W."/>
            <person name="Nagy L.G."/>
            <person name="Henrissat B."/>
            <person name="Grigoriev I.V."/>
            <person name="Yang Z.L."/>
            <person name="Xu J."/>
            <person name="Martin F.M."/>
        </authorList>
    </citation>
    <scope>NUCLEOTIDE SEQUENCE</scope>
    <source>
        <strain evidence="4">KKN 215</strain>
    </source>
</reference>
<dbReference type="InterPro" id="IPR012338">
    <property type="entry name" value="Beta-lactam/transpept-like"/>
</dbReference>
<protein>
    <submittedName>
        <fullName evidence="4">Beta-lactamase/transpeptidase-like protein</fullName>
    </submittedName>
</protein>
<dbReference type="SUPFAM" id="SSF56601">
    <property type="entry name" value="beta-lactamase/transpeptidase-like"/>
    <property type="match status" value="1"/>
</dbReference>
<dbReference type="Proteomes" id="UP000813824">
    <property type="component" value="Unassembled WGS sequence"/>
</dbReference>
<dbReference type="InterPro" id="IPR001466">
    <property type="entry name" value="Beta-lactam-related"/>
</dbReference>
<gene>
    <name evidence="4" type="ORF">BXZ70DRAFT_929436</name>
</gene>
<evidence type="ECO:0000259" key="3">
    <source>
        <dbReference type="Pfam" id="PF00144"/>
    </source>
</evidence>
<dbReference type="PANTHER" id="PTHR46825:SF9">
    <property type="entry name" value="BETA-LACTAMASE-RELATED DOMAIN-CONTAINING PROTEIN"/>
    <property type="match status" value="1"/>
</dbReference>
<organism evidence="4 5">
    <name type="scientific">Cristinia sonorae</name>
    <dbReference type="NCBI Taxonomy" id="1940300"/>
    <lineage>
        <taxon>Eukaryota</taxon>
        <taxon>Fungi</taxon>
        <taxon>Dikarya</taxon>
        <taxon>Basidiomycota</taxon>
        <taxon>Agaricomycotina</taxon>
        <taxon>Agaricomycetes</taxon>
        <taxon>Agaricomycetidae</taxon>
        <taxon>Agaricales</taxon>
        <taxon>Pleurotineae</taxon>
        <taxon>Stephanosporaceae</taxon>
        <taxon>Cristinia</taxon>
    </lineage>
</organism>
<evidence type="ECO:0000313" key="5">
    <source>
        <dbReference type="Proteomes" id="UP000813824"/>
    </source>
</evidence>
<accession>A0A8K0UU73</accession>
<comment type="similarity">
    <text evidence="1">Belongs to the peptidase S12 family.</text>
</comment>
<dbReference type="PANTHER" id="PTHR46825">
    <property type="entry name" value="D-ALANYL-D-ALANINE-CARBOXYPEPTIDASE/ENDOPEPTIDASE AMPH"/>
    <property type="match status" value="1"/>
</dbReference>
<evidence type="ECO:0000256" key="2">
    <source>
        <dbReference type="SAM" id="MobiDB-lite"/>
    </source>
</evidence>
<keyword evidence="5" id="KW-1185">Reference proteome</keyword>
<evidence type="ECO:0000256" key="1">
    <source>
        <dbReference type="ARBA" id="ARBA00038215"/>
    </source>
</evidence>
<name>A0A8K0UU73_9AGAR</name>
<comment type="caution">
    <text evidence="4">The sequence shown here is derived from an EMBL/GenBank/DDBJ whole genome shotgun (WGS) entry which is preliminary data.</text>
</comment>
<feature type="domain" description="Beta-lactamase-related" evidence="3">
    <location>
        <begin position="16"/>
        <end position="355"/>
    </location>
</feature>
<dbReference type="Gene3D" id="3.40.710.10">
    <property type="entry name" value="DD-peptidase/beta-lactamase superfamily"/>
    <property type="match status" value="1"/>
</dbReference>
<dbReference type="InterPro" id="IPR050491">
    <property type="entry name" value="AmpC-like"/>
</dbReference>
<evidence type="ECO:0000313" key="4">
    <source>
        <dbReference type="EMBL" id="KAH8102687.1"/>
    </source>
</evidence>
<feature type="region of interest" description="Disordered" evidence="2">
    <location>
        <begin position="374"/>
        <end position="404"/>
    </location>
</feature>
<dbReference type="AlphaFoldDB" id="A0A8K0UU73"/>
<dbReference type="Pfam" id="PF00144">
    <property type="entry name" value="Beta-lactamase"/>
    <property type="match status" value="1"/>
</dbReference>
<feature type="compositionally biased region" description="Polar residues" evidence="2">
    <location>
        <begin position="390"/>
        <end position="400"/>
    </location>
</feature>